<organism evidence="2 3">
    <name type="scientific">Alsobacter soli</name>
    <dbReference type="NCBI Taxonomy" id="2109933"/>
    <lineage>
        <taxon>Bacteria</taxon>
        <taxon>Pseudomonadati</taxon>
        <taxon>Pseudomonadota</taxon>
        <taxon>Alphaproteobacteria</taxon>
        <taxon>Hyphomicrobiales</taxon>
        <taxon>Alsobacteraceae</taxon>
        <taxon>Alsobacter</taxon>
    </lineage>
</organism>
<dbReference type="EMBL" id="PVZS01000019">
    <property type="protein sequence ID" value="PSC03862.1"/>
    <property type="molecule type" value="Genomic_DNA"/>
</dbReference>
<dbReference type="InterPro" id="IPR002545">
    <property type="entry name" value="CheW-lke_dom"/>
</dbReference>
<dbReference type="Proteomes" id="UP000239772">
    <property type="component" value="Unassembled WGS sequence"/>
</dbReference>
<gene>
    <name evidence="2" type="ORF">SLNSH_16435</name>
</gene>
<dbReference type="Gene3D" id="2.40.50.180">
    <property type="entry name" value="CheA-289, Domain 4"/>
    <property type="match status" value="1"/>
</dbReference>
<dbReference type="OrthoDB" id="7584342at2"/>
<dbReference type="RefSeq" id="WP_106338100.1">
    <property type="nucleotide sequence ID" value="NZ_PVZS01000019.1"/>
</dbReference>
<name>A0A2T1HQF7_9HYPH</name>
<proteinExistence type="predicted"/>
<evidence type="ECO:0000313" key="3">
    <source>
        <dbReference type="Proteomes" id="UP000239772"/>
    </source>
</evidence>
<dbReference type="InterPro" id="IPR036061">
    <property type="entry name" value="CheW-like_dom_sf"/>
</dbReference>
<dbReference type="GO" id="GO:0007165">
    <property type="term" value="P:signal transduction"/>
    <property type="evidence" value="ECO:0007669"/>
    <property type="project" value="InterPro"/>
</dbReference>
<dbReference type="PROSITE" id="PS50851">
    <property type="entry name" value="CHEW"/>
    <property type="match status" value="1"/>
</dbReference>
<feature type="domain" description="CheW-like" evidence="1">
    <location>
        <begin position="4"/>
        <end position="146"/>
    </location>
</feature>
<dbReference type="Pfam" id="PF01584">
    <property type="entry name" value="CheW"/>
    <property type="match status" value="1"/>
</dbReference>
<dbReference type="Gene3D" id="2.30.30.40">
    <property type="entry name" value="SH3 Domains"/>
    <property type="match status" value="1"/>
</dbReference>
<dbReference type="SMART" id="SM00260">
    <property type="entry name" value="CheW"/>
    <property type="match status" value="1"/>
</dbReference>
<dbReference type="SUPFAM" id="SSF50341">
    <property type="entry name" value="CheW-like"/>
    <property type="match status" value="1"/>
</dbReference>
<dbReference type="AlphaFoldDB" id="A0A2T1HQF7"/>
<reference evidence="3" key="1">
    <citation type="submission" date="2018-03" db="EMBL/GenBank/DDBJ databases">
        <authorList>
            <person name="Sun L."/>
            <person name="Liu H."/>
            <person name="Chen W."/>
            <person name="Huang K."/>
            <person name="Liu W."/>
            <person name="Gao X."/>
        </authorList>
    </citation>
    <scope>NUCLEOTIDE SEQUENCE [LARGE SCALE GENOMIC DNA]</scope>
    <source>
        <strain evidence="3">SH9</strain>
    </source>
</reference>
<protein>
    <submittedName>
        <fullName evidence="2">Chemotaxis protein CheW</fullName>
    </submittedName>
</protein>
<dbReference type="GO" id="GO:0006935">
    <property type="term" value="P:chemotaxis"/>
    <property type="evidence" value="ECO:0007669"/>
    <property type="project" value="InterPro"/>
</dbReference>
<keyword evidence="3" id="KW-1185">Reference proteome</keyword>
<sequence>MPGRFTILTLDIRGRRCALRADVVREILPVPRLHRPPEAAPALAGFMDLGGSVLPVLRLASLLGLDEGAEAEPFYGHVVRLRRDVAARRVGFLADRALGLRQVAADDLRPVQPGETLNGLVEAAISDDGALTHLLAADRLLLAEERAALDAWTLRAAARIQAWSAAP</sequence>
<accession>A0A2T1HQF7</accession>
<evidence type="ECO:0000313" key="2">
    <source>
        <dbReference type="EMBL" id="PSC03862.1"/>
    </source>
</evidence>
<comment type="caution">
    <text evidence="2">The sequence shown here is derived from an EMBL/GenBank/DDBJ whole genome shotgun (WGS) entry which is preliminary data.</text>
</comment>
<evidence type="ECO:0000259" key="1">
    <source>
        <dbReference type="PROSITE" id="PS50851"/>
    </source>
</evidence>